<evidence type="ECO:0000256" key="2">
    <source>
        <dbReference type="SAM" id="Phobius"/>
    </source>
</evidence>
<dbReference type="eggNOG" id="arCOG02170">
    <property type="taxonomic scope" value="Archaea"/>
</dbReference>
<dbReference type="EMBL" id="AOMF01000145">
    <property type="protein sequence ID" value="EMA54022.1"/>
    <property type="molecule type" value="Genomic_DNA"/>
</dbReference>
<dbReference type="RefSeq" id="WP_007739105.1">
    <property type="nucleotide sequence ID" value="NZ_AOMF01000145.1"/>
</dbReference>
<feature type="region of interest" description="Disordered" evidence="1">
    <location>
        <begin position="186"/>
        <end position="219"/>
    </location>
</feature>
<evidence type="ECO:0000313" key="5">
    <source>
        <dbReference type="Proteomes" id="UP000011680"/>
    </source>
</evidence>
<reference evidence="4 5" key="1">
    <citation type="journal article" date="2014" name="PLoS Genet.">
        <title>Phylogenetically driven sequencing of extremely halophilic archaea reveals strategies for static and dynamic osmo-response.</title>
        <authorList>
            <person name="Becker E.A."/>
            <person name="Seitzer P.M."/>
            <person name="Tritt A."/>
            <person name="Larsen D."/>
            <person name="Krusor M."/>
            <person name="Yao A.I."/>
            <person name="Wu D."/>
            <person name="Madern D."/>
            <person name="Eisen J.A."/>
            <person name="Darling A.E."/>
            <person name="Facciotti M.T."/>
        </authorList>
    </citation>
    <scope>NUCLEOTIDE SEQUENCE [LARGE SCALE GENOMIC DNA]</scope>
    <source>
        <strain evidence="4 5">JCM 13552</strain>
    </source>
</reference>
<dbReference type="Pfam" id="PF13559">
    <property type="entry name" value="DUF4129"/>
    <property type="match status" value="1"/>
</dbReference>
<dbReference type="AlphaFoldDB" id="M0N7X6"/>
<dbReference type="Proteomes" id="UP000011680">
    <property type="component" value="Unassembled WGS sequence"/>
</dbReference>
<feature type="transmembrane region" description="Helical" evidence="2">
    <location>
        <begin position="101"/>
        <end position="122"/>
    </location>
</feature>
<dbReference type="PATRIC" id="fig|1227457.3.peg.1282"/>
<keyword evidence="2" id="KW-1133">Transmembrane helix</keyword>
<accession>M0N7X6</accession>
<feature type="transmembrane region" description="Helical" evidence="2">
    <location>
        <begin position="165"/>
        <end position="182"/>
    </location>
</feature>
<feature type="compositionally biased region" description="Low complexity" evidence="1">
    <location>
        <begin position="199"/>
        <end position="219"/>
    </location>
</feature>
<comment type="caution">
    <text evidence="4">The sequence shown here is derived from an EMBL/GenBank/DDBJ whole genome shotgun (WGS) entry which is preliminary data.</text>
</comment>
<evidence type="ECO:0000259" key="3">
    <source>
        <dbReference type="Pfam" id="PF13559"/>
    </source>
</evidence>
<keyword evidence="2" id="KW-0472">Membrane</keyword>
<evidence type="ECO:0000256" key="1">
    <source>
        <dbReference type="SAM" id="MobiDB-lite"/>
    </source>
</evidence>
<dbReference type="InterPro" id="IPR025403">
    <property type="entry name" value="TgpA-like_C"/>
</dbReference>
<keyword evidence="5" id="KW-1185">Reference proteome</keyword>
<organism evidence="4 5">
    <name type="scientific">Halococcus thailandensis JCM 13552</name>
    <dbReference type="NCBI Taxonomy" id="1227457"/>
    <lineage>
        <taxon>Archaea</taxon>
        <taxon>Methanobacteriati</taxon>
        <taxon>Methanobacteriota</taxon>
        <taxon>Stenosarchaea group</taxon>
        <taxon>Halobacteria</taxon>
        <taxon>Halobacteriales</taxon>
        <taxon>Halococcaceae</taxon>
        <taxon>Halococcus</taxon>
    </lineage>
</organism>
<feature type="transmembrane region" description="Helical" evidence="2">
    <location>
        <begin position="72"/>
        <end position="92"/>
    </location>
</feature>
<proteinExistence type="predicted"/>
<protein>
    <recommendedName>
        <fullName evidence="3">Protein-glutamine gamma-glutamyltransferase-like C-terminal domain-containing protein</fullName>
    </recommendedName>
</protein>
<gene>
    <name evidence="4" type="ORF">C451_07122</name>
</gene>
<dbReference type="STRING" id="1227457.C451_07122"/>
<sequence>MNRDALAVVVLAVLAILAIAVGAAAIDAPTQAAGSATGSGGGSGGLLGEGQTFDLGQPAPIETSDGSGLIEALLQLLVVVLVGGFLVGLYVLRDELDRRDLGIVALGSVVLAGLLFGLYRLLGALGGNDAANGNGIAGRRTPVFPGGGSDGAVDSVARTVSAEPLLVLAVATVLLVGIGLLVRSGRTADEEKDDGEPTSAASNSPSPSAAELGRAAGTAADRIADDRSADNKIYRAWREMIEQLEMGNPRSRTPEEFARAATDAGMDRENVTELTDVFRAVRYGGTDATDEREARAVAALRRIEDDAEER</sequence>
<evidence type="ECO:0000313" key="4">
    <source>
        <dbReference type="EMBL" id="EMA54022.1"/>
    </source>
</evidence>
<feature type="domain" description="Protein-glutamine gamma-glutamyltransferase-like C-terminal" evidence="3">
    <location>
        <begin position="235"/>
        <end position="301"/>
    </location>
</feature>
<dbReference type="OrthoDB" id="206550at2157"/>
<name>M0N7X6_9EURY</name>
<keyword evidence="2" id="KW-0812">Transmembrane</keyword>